<evidence type="ECO:0000256" key="5">
    <source>
        <dbReference type="ARBA" id="ARBA00022723"/>
    </source>
</evidence>
<evidence type="ECO:0000256" key="9">
    <source>
        <dbReference type="ARBA" id="ARBA00048138"/>
    </source>
</evidence>
<dbReference type="EMBL" id="VXPY01000013">
    <property type="protein sequence ID" value="MYD88990.1"/>
    <property type="molecule type" value="Genomic_DNA"/>
</dbReference>
<comment type="cofactor">
    <cofactor evidence="13">
        <name>Mg(2+)</name>
        <dbReference type="ChEBI" id="CHEBI:18420"/>
    </cofactor>
    <text evidence="13">Binds 1 Mg(2+) ion per subunit.</text>
</comment>
<feature type="binding site" evidence="12">
    <location>
        <position position="138"/>
    </location>
    <ligand>
        <name>substrate</name>
    </ligand>
</feature>
<dbReference type="Pfam" id="PF00702">
    <property type="entry name" value="Hydrolase"/>
    <property type="match status" value="1"/>
</dbReference>
<dbReference type="GO" id="GO:0005737">
    <property type="term" value="C:cytoplasm"/>
    <property type="evidence" value="ECO:0007669"/>
    <property type="project" value="TreeGrafter"/>
</dbReference>
<keyword evidence="6" id="KW-0378">Hydrolase</keyword>
<dbReference type="GO" id="GO:0006564">
    <property type="term" value="P:L-serine biosynthetic process"/>
    <property type="evidence" value="ECO:0007669"/>
    <property type="project" value="UniProtKB-KW"/>
</dbReference>
<name>A0A6B1DNB1_9CHLR</name>
<dbReference type="InterPro" id="IPR050582">
    <property type="entry name" value="HAD-like_SerB"/>
</dbReference>
<comment type="pathway">
    <text evidence="1">Amino-acid biosynthesis; L-serine biosynthesis; L-serine from 3-phospho-D-glycerate: step 3/3.</text>
</comment>
<dbReference type="InterPro" id="IPR036412">
    <property type="entry name" value="HAD-like_sf"/>
</dbReference>
<evidence type="ECO:0000256" key="10">
    <source>
        <dbReference type="ARBA" id="ARBA00048523"/>
    </source>
</evidence>
<evidence type="ECO:0000256" key="1">
    <source>
        <dbReference type="ARBA" id="ARBA00005135"/>
    </source>
</evidence>
<dbReference type="GO" id="GO:0016740">
    <property type="term" value="F:transferase activity"/>
    <property type="evidence" value="ECO:0007669"/>
    <property type="project" value="UniProtKB-KW"/>
</dbReference>
<dbReference type="Gene3D" id="3.90.1470.10">
    <property type="entry name" value="thrh gene product, domain 2"/>
    <property type="match status" value="1"/>
</dbReference>
<dbReference type="PANTHER" id="PTHR43344">
    <property type="entry name" value="PHOSPHOSERINE PHOSPHATASE"/>
    <property type="match status" value="1"/>
</dbReference>
<proteinExistence type="inferred from homology"/>
<accession>A0A6B1DNB1</accession>
<protein>
    <recommendedName>
        <fullName evidence="3">phosphoserine phosphatase</fullName>
        <ecNumber evidence="3">3.1.3.3</ecNumber>
    </recommendedName>
</protein>
<evidence type="ECO:0000256" key="7">
    <source>
        <dbReference type="ARBA" id="ARBA00022842"/>
    </source>
</evidence>
<comment type="similarity">
    <text evidence="2">Belongs to the HAD-like hydrolase superfamily. SerB family.</text>
</comment>
<keyword evidence="14" id="KW-0808">Transferase</keyword>
<sequence length="210" mass="23474">MTTPSLVALDMEGVLLEEVWLAIASHTGIEKLRLTTRDVSDYDELMRMRLDILNRHGITLADLQSVIAESVKPLPGAVDFLNWIRRRLPVVILSDIFMEFVQPVVHLMEYPTILGNSLTVDPDSGMITKYHIRQRDGKRKAVQALRDIGYTVFAAGDSYNDLTMIKEADAGALFRAPEHISSAHPDIKACSEYGELKDLIQSSLRLPVTA</sequence>
<feature type="binding site" evidence="13">
    <location>
        <position position="10"/>
    </location>
    <ligand>
        <name>Mg(2+)</name>
        <dbReference type="ChEBI" id="CHEBI:18420"/>
    </ligand>
</feature>
<reference evidence="14" key="1">
    <citation type="submission" date="2019-09" db="EMBL/GenBank/DDBJ databases">
        <title>Characterisation of the sponge microbiome using genome-centric metagenomics.</title>
        <authorList>
            <person name="Engelberts J.P."/>
            <person name="Robbins S.J."/>
            <person name="De Goeij J.M."/>
            <person name="Aranda M."/>
            <person name="Bell S.C."/>
            <person name="Webster N.S."/>
        </authorList>
    </citation>
    <scope>NUCLEOTIDE SEQUENCE</scope>
    <source>
        <strain evidence="14">SB0662_bin_9</strain>
    </source>
</reference>
<evidence type="ECO:0000256" key="3">
    <source>
        <dbReference type="ARBA" id="ARBA00012640"/>
    </source>
</evidence>
<feature type="binding site" evidence="12">
    <location>
        <position position="160"/>
    </location>
    <ligand>
        <name>substrate</name>
    </ligand>
</feature>
<evidence type="ECO:0000256" key="6">
    <source>
        <dbReference type="ARBA" id="ARBA00022801"/>
    </source>
</evidence>
<evidence type="ECO:0000256" key="12">
    <source>
        <dbReference type="PIRSR" id="PIRSR611863-2"/>
    </source>
</evidence>
<comment type="catalytic activity">
    <reaction evidence="10">
        <text>O-phospho-D-serine + H2O = D-serine + phosphate</text>
        <dbReference type="Rhea" id="RHEA:24873"/>
        <dbReference type="ChEBI" id="CHEBI:15377"/>
        <dbReference type="ChEBI" id="CHEBI:35247"/>
        <dbReference type="ChEBI" id="CHEBI:43474"/>
        <dbReference type="ChEBI" id="CHEBI:58680"/>
        <dbReference type="EC" id="3.1.3.3"/>
    </reaction>
</comment>
<gene>
    <name evidence="14" type="primary">thrH</name>
    <name evidence="14" type="ORF">F4Y08_01435</name>
</gene>
<dbReference type="InterPro" id="IPR023214">
    <property type="entry name" value="HAD_sf"/>
</dbReference>
<keyword evidence="8" id="KW-0718">Serine biosynthesis</keyword>
<evidence type="ECO:0000256" key="11">
    <source>
        <dbReference type="PIRSR" id="PIRSR611863-1"/>
    </source>
</evidence>
<dbReference type="PANTHER" id="PTHR43344:SF2">
    <property type="entry name" value="PHOSPHOSERINE PHOSPHATASE"/>
    <property type="match status" value="1"/>
</dbReference>
<comment type="caution">
    <text evidence="14">The sequence shown here is derived from an EMBL/GenBank/DDBJ whole genome shotgun (WGS) entry which is preliminary data.</text>
</comment>
<evidence type="ECO:0000256" key="8">
    <source>
        <dbReference type="ARBA" id="ARBA00023299"/>
    </source>
</evidence>
<evidence type="ECO:0000313" key="14">
    <source>
        <dbReference type="EMBL" id="MYD88990.1"/>
    </source>
</evidence>
<evidence type="ECO:0000256" key="4">
    <source>
        <dbReference type="ARBA" id="ARBA00022605"/>
    </source>
</evidence>
<evidence type="ECO:0000256" key="2">
    <source>
        <dbReference type="ARBA" id="ARBA00009184"/>
    </source>
</evidence>
<dbReference type="GO" id="GO:0036424">
    <property type="term" value="F:L-phosphoserine phosphatase activity"/>
    <property type="evidence" value="ECO:0007669"/>
    <property type="project" value="TreeGrafter"/>
</dbReference>
<dbReference type="Gene3D" id="3.40.50.1000">
    <property type="entry name" value="HAD superfamily/HAD-like"/>
    <property type="match status" value="1"/>
</dbReference>
<dbReference type="NCBIfam" id="TIGR02137">
    <property type="entry name" value="HSK-PSP"/>
    <property type="match status" value="1"/>
</dbReference>
<feature type="binding site" evidence="12">
    <location>
        <position position="49"/>
    </location>
    <ligand>
        <name>substrate</name>
    </ligand>
</feature>
<keyword evidence="5" id="KW-0479">Metal-binding</keyword>
<organism evidence="14">
    <name type="scientific">Caldilineaceae bacterium SB0662_bin_9</name>
    <dbReference type="NCBI Taxonomy" id="2605258"/>
    <lineage>
        <taxon>Bacteria</taxon>
        <taxon>Bacillati</taxon>
        <taxon>Chloroflexota</taxon>
        <taxon>Caldilineae</taxon>
        <taxon>Caldilineales</taxon>
        <taxon>Caldilineaceae</taxon>
    </lineage>
</organism>
<dbReference type="SUPFAM" id="SSF56784">
    <property type="entry name" value="HAD-like"/>
    <property type="match status" value="1"/>
</dbReference>
<feature type="active site" description="Nucleophile" evidence="11">
    <location>
        <position position="10"/>
    </location>
</feature>
<keyword evidence="7" id="KW-0460">Magnesium</keyword>
<feature type="active site" description="Proton donor" evidence="11">
    <location>
        <position position="12"/>
    </location>
</feature>
<dbReference type="GO" id="GO:0000287">
    <property type="term" value="F:magnesium ion binding"/>
    <property type="evidence" value="ECO:0007669"/>
    <property type="project" value="TreeGrafter"/>
</dbReference>
<dbReference type="AlphaFoldDB" id="A0A6B1DNB1"/>
<feature type="binding site" evidence="13">
    <location>
        <position position="12"/>
    </location>
    <ligand>
        <name>Mg(2+)</name>
        <dbReference type="ChEBI" id="CHEBI:18420"/>
    </ligand>
</feature>
<dbReference type="InterPro" id="IPR011863">
    <property type="entry name" value="HSK-PSP"/>
</dbReference>
<comment type="catalytic activity">
    <reaction evidence="9">
        <text>O-phospho-L-serine + H2O = L-serine + phosphate</text>
        <dbReference type="Rhea" id="RHEA:21208"/>
        <dbReference type="ChEBI" id="CHEBI:15377"/>
        <dbReference type="ChEBI" id="CHEBI:33384"/>
        <dbReference type="ChEBI" id="CHEBI:43474"/>
        <dbReference type="ChEBI" id="CHEBI:57524"/>
        <dbReference type="EC" id="3.1.3.3"/>
    </reaction>
</comment>
<feature type="binding site" evidence="12">
    <location>
        <position position="18"/>
    </location>
    <ligand>
        <name>substrate</name>
    </ligand>
</feature>
<dbReference type="EC" id="3.1.3.3" evidence="3"/>
<evidence type="ECO:0000256" key="13">
    <source>
        <dbReference type="PIRSR" id="PIRSR611863-3"/>
    </source>
</evidence>
<feature type="binding site" evidence="13">
    <location>
        <position position="157"/>
    </location>
    <ligand>
        <name>Mg(2+)</name>
        <dbReference type="ChEBI" id="CHEBI:18420"/>
    </ligand>
</feature>
<keyword evidence="4" id="KW-0028">Amino-acid biosynthesis</keyword>
<feature type="binding site" evidence="12">
    <location>
        <begin position="94"/>
        <end position="95"/>
    </location>
    <ligand>
        <name>substrate</name>
    </ligand>
</feature>
<dbReference type="NCBIfam" id="NF010109">
    <property type="entry name" value="PRK13582.1"/>
    <property type="match status" value="1"/>
</dbReference>